<dbReference type="SMART" id="SM00972">
    <property type="entry name" value="SCPU"/>
    <property type="match status" value="2"/>
</dbReference>
<protein>
    <submittedName>
        <fullName evidence="4">Spore coat protein U domain-containing protein</fullName>
    </submittedName>
</protein>
<dbReference type="PANTHER" id="PTHR37089">
    <property type="entry name" value="PROTEIN U-RELATED"/>
    <property type="match status" value="1"/>
</dbReference>
<reference evidence="4 5" key="1">
    <citation type="submission" date="2024-09" db="EMBL/GenBank/DDBJ databases">
        <authorList>
            <person name="Sun Q."/>
            <person name="Mori K."/>
        </authorList>
    </citation>
    <scope>NUCLEOTIDE SEQUENCE [LARGE SCALE GENOMIC DNA]</scope>
    <source>
        <strain evidence="4 5">CCM 8543</strain>
    </source>
</reference>
<keyword evidence="2" id="KW-0732">Signal</keyword>
<feature type="chain" id="PRO_5046633622" evidence="2">
    <location>
        <begin position="26"/>
        <end position="320"/>
    </location>
</feature>
<name>A0ABV6DAR1_9HYPH</name>
<proteinExistence type="predicted"/>
<feature type="signal peptide" evidence="2">
    <location>
        <begin position="1"/>
        <end position="25"/>
    </location>
</feature>
<keyword evidence="4" id="KW-0946">Virion</keyword>
<feature type="domain" description="Spore coat protein U/FanG" evidence="3">
    <location>
        <begin position="187"/>
        <end position="317"/>
    </location>
</feature>
<dbReference type="Proteomes" id="UP001589755">
    <property type="component" value="Unassembled WGS sequence"/>
</dbReference>
<keyword evidence="5" id="KW-1185">Reference proteome</keyword>
<dbReference type="Pfam" id="PF05229">
    <property type="entry name" value="SCPU"/>
    <property type="match status" value="2"/>
</dbReference>
<evidence type="ECO:0000256" key="2">
    <source>
        <dbReference type="SAM" id="SignalP"/>
    </source>
</evidence>
<dbReference type="EMBL" id="JBHLXD010000027">
    <property type="protein sequence ID" value="MFC0209704.1"/>
    <property type="molecule type" value="Genomic_DNA"/>
</dbReference>
<dbReference type="RefSeq" id="WP_261522400.1">
    <property type="nucleotide sequence ID" value="NZ_JAODNW010000026.1"/>
</dbReference>
<organism evidence="4 5">
    <name type="scientific">Chelativorans intermedius</name>
    <dbReference type="NCBI Taxonomy" id="515947"/>
    <lineage>
        <taxon>Bacteria</taxon>
        <taxon>Pseudomonadati</taxon>
        <taxon>Pseudomonadota</taxon>
        <taxon>Alphaproteobacteria</taxon>
        <taxon>Hyphomicrobiales</taxon>
        <taxon>Phyllobacteriaceae</taxon>
        <taxon>Chelativorans</taxon>
    </lineage>
</organism>
<evidence type="ECO:0000256" key="1">
    <source>
        <dbReference type="SAM" id="MobiDB-lite"/>
    </source>
</evidence>
<dbReference type="InterPro" id="IPR053167">
    <property type="entry name" value="Spore_coat_component"/>
</dbReference>
<comment type="caution">
    <text evidence="4">The sequence shown here is derived from an EMBL/GenBank/DDBJ whole genome shotgun (WGS) entry which is preliminary data.</text>
</comment>
<accession>A0ABV6DAR1</accession>
<dbReference type="InterPro" id="IPR007893">
    <property type="entry name" value="Spore_coat_U/FanG"/>
</dbReference>
<evidence type="ECO:0000313" key="4">
    <source>
        <dbReference type="EMBL" id="MFC0209704.1"/>
    </source>
</evidence>
<feature type="domain" description="Spore coat protein U/FanG" evidence="3">
    <location>
        <begin position="23"/>
        <end position="160"/>
    </location>
</feature>
<keyword evidence="4" id="KW-0167">Capsid protein</keyword>
<feature type="compositionally biased region" description="Polar residues" evidence="1">
    <location>
        <begin position="277"/>
        <end position="289"/>
    </location>
</feature>
<evidence type="ECO:0000313" key="5">
    <source>
        <dbReference type="Proteomes" id="UP001589755"/>
    </source>
</evidence>
<sequence>MRLTLASALACVTVALLAAAQPSLAQALSCSFSINNLNFGTVDSLSGAPARTSANLRASCNGLPNREVVICPNLGSGTGGAKPTTRSMNNSANILEYQLYSDPARLIPWGSYLWPYSPKPPEMNLTLDASGRGSISRQIYGEVFGGQTTAATGSYLSTFSGTHATFLYRYAPSSCYGAVTGSMVHPNFLVTATVAPNCLIATKDVDFGARGVLSSAVDATGQVAVTCTPNTSYTVSLSGGLSNGTPTARKMFKGKETVTYGLYKDPARSQPWGDASTPGSTMPGSGNGQTRYLPVYGRVRPQATPSAGVYTDTVVVTVTY</sequence>
<evidence type="ECO:0000259" key="3">
    <source>
        <dbReference type="Pfam" id="PF05229"/>
    </source>
</evidence>
<gene>
    <name evidence="4" type="ORF">ACFFJ2_14960</name>
</gene>
<feature type="region of interest" description="Disordered" evidence="1">
    <location>
        <begin position="269"/>
        <end position="289"/>
    </location>
</feature>